<feature type="transmembrane region" description="Helical" evidence="1">
    <location>
        <begin position="30"/>
        <end position="52"/>
    </location>
</feature>
<accession>A0A8D9FIT7</accession>
<reference evidence="2" key="1">
    <citation type="submission" date="2021-05" db="EMBL/GenBank/DDBJ databases">
        <authorList>
            <person name="Alioto T."/>
            <person name="Alioto T."/>
            <person name="Gomez Garrido J."/>
        </authorList>
    </citation>
    <scope>NUCLEOTIDE SEQUENCE</scope>
</reference>
<evidence type="ECO:0000256" key="1">
    <source>
        <dbReference type="SAM" id="Phobius"/>
    </source>
</evidence>
<protein>
    <submittedName>
        <fullName evidence="2">Uncharacterized protein</fullName>
    </submittedName>
</protein>
<keyword evidence="1" id="KW-1133">Transmembrane helix</keyword>
<proteinExistence type="predicted"/>
<keyword evidence="1" id="KW-0812">Transmembrane</keyword>
<dbReference type="EMBL" id="HBUF01677617">
    <property type="protein sequence ID" value="CAG6791712.1"/>
    <property type="molecule type" value="Transcribed_RNA"/>
</dbReference>
<evidence type="ECO:0000313" key="2">
    <source>
        <dbReference type="EMBL" id="CAG6791712.1"/>
    </source>
</evidence>
<dbReference type="AlphaFoldDB" id="A0A8D9FIT7"/>
<sequence>MHHSISEYKISLSFEQQHLTKYNFGKKIHLAFYMITCNGYIFCLFHISSPYLSFQQPLKLFIFLRWSTEDLPLWIDLYCKIKFTDKFLKTLTGVTGSSLERLTHGLHVT</sequence>
<keyword evidence="1" id="KW-0472">Membrane</keyword>
<name>A0A8D9FIT7_9HEMI</name>
<organism evidence="2">
    <name type="scientific">Cacopsylla melanoneura</name>
    <dbReference type="NCBI Taxonomy" id="428564"/>
    <lineage>
        <taxon>Eukaryota</taxon>
        <taxon>Metazoa</taxon>
        <taxon>Ecdysozoa</taxon>
        <taxon>Arthropoda</taxon>
        <taxon>Hexapoda</taxon>
        <taxon>Insecta</taxon>
        <taxon>Pterygota</taxon>
        <taxon>Neoptera</taxon>
        <taxon>Paraneoptera</taxon>
        <taxon>Hemiptera</taxon>
        <taxon>Sternorrhyncha</taxon>
        <taxon>Psylloidea</taxon>
        <taxon>Psyllidae</taxon>
        <taxon>Psyllinae</taxon>
        <taxon>Cacopsylla</taxon>
    </lineage>
</organism>